<proteinExistence type="predicted"/>
<dbReference type="Proteomes" id="UP000018721">
    <property type="component" value="Unassembled WGS sequence"/>
</dbReference>
<dbReference type="EMBL" id="ANIZ01002301">
    <property type="protein sequence ID" value="ETI41428.1"/>
    <property type="molecule type" value="Genomic_DNA"/>
</dbReference>
<protein>
    <submittedName>
        <fullName evidence="1">Uncharacterized protein</fullName>
    </submittedName>
</protein>
<reference evidence="1 2" key="1">
    <citation type="submission" date="2013-11" db="EMBL/GenBank/DDBJ databases">
        <title>The Genome Sequence of Phytophthora parasitica P1569.</title>
        <authorList>
            <consortium name="The Broad Institute Genomics Platform"/>
            <person name="Russ C."/>
            <person name="Tyler B."/>
            <person name="Panabieres F."/>
            <person name="Shan W."/>
            <person name="Tripathy S."/>
            <person name="Grunwald N."/>
            <person name="Machado M."/>
            <person name="Johnson C.S."/>
            <person name="Arredondo F."/>
            <person name="Hong C."/>
            <person name="Coffey M."/>
            <person name="Young S.K."/>
            <person name="Zeng Q."/>
            <person name="Gargeya S."/>
            <person name="Fitzgerald M."/>
            <person name="Abouelleil A."/>
            <person name="Alvarado L."/>
            <person name="Chapman S.B."/>
            <person name="Gainer-Dewar J."/>
            <person name="Goldberg J."/>
            <person name="Griggs A."/>
            <person name="Gujja S."/>
            <person name="Hansen M."/>
            <person name="Howarth C."/>
            <person name="Imamovic A."/>
            <person name="Ireland A."/>
            <person name="Larimer J."/>
            <person name="McCowan C."/>
            <person name="Murphy C."/>
            <person name="Pearson M."/>
            <person name="Poon T.W."/>
            <person name="Priest M."/>
            <person name="Roberts A."/>
            <person name="Saif S."/>
            <person name="Shea T."/>
            <person name="Sykes S."/>
            <person name="Wortman J."/>
            <person name="Nusbaum C."/>
            <person name="Birren B."/>
        </authorList>
    </citation>
    <scope>NUCLEOTIDE SEQUENCE [LARGE SCALE GENOMIC DNA]</scope>
    <source>
        <strain evidence="1 2">P1569</strain>
    </source>
</reference>
<name>V9ESI1_PHYNI</name>
<gene>
    <name evidence="1" type="ORF">F443_13331</name>
</gene>
<sequence length="49" mass="5737">MPYPTRPYPGRNHDVKMYRESDLSTIIRNVNAFESIQFLETAPMDVTMC</sequence>
<keyword evidence="2" id="KW-1185">Reference proteome</keyword>
<dbReference type="HOGENOM" id="CLU_3145789_0_0_1"/>
<evidence type="ECO:0000313" key="1">
    <source>
        <dbReference type="EMBL" id="ETI41428.1"/>
    </source>
</evidence>
<organism evidence="1 2">
    <name type="scientific">Phytophthora nicotianae P1569</name>
    <dbReference type="NCBI Taxonomy" id="1317065"/>
    <lineage>
        <taxon>Eukaryota</taxon>
        <taxon>Sar</taxon>
        <taxon>Stramenopiles</taxon>
        <taxon>Oomycota</taxon>
        <taxon>Peronosporomycetes</taxon>
        <taxon>Peronosporales</taxon>
        <taxon>Peronosporaceae</taxon>
        <taxon>Phytophthora</taxon>
    </lineage>
</organism>
<evidence type="ECO:0000313" key="2">
    <source>
        <dbReference type="Proteomes" id="UP000018721"/>
    </source>
</evidence>
<comment type="caution">
    <text evidence="1">The sequence shown here is derived from an EMBL/GenBank/DDBJ whole genome shotgun (WGS) entry which is preliminary data.</text>
</comment>
<accession>V9ESI1</accession>
<dbReference type="AlphaFoldDB" id="V9ESI1"/>